<feature type="domain" description="SseB protein C-terminal" evidence="2">
    <location>
        <begin position="156"/>
        <end position="259"/>
    </location>
</feature>
<dbReference type="Proteomes" id="UP000291562">
    <property type="component" value="Chromosome"/>
</dbReference>
<dbReference type="KEGG" id="xbc:ELE36_10210"/>
<gene>
    <name evidence="3" type="ORF">ELE36_10210</name>
</gene>
<dbReference type="EMBL" id="CP035704">
    <property type="protein sequence ID" value="QBB70705.1"/>
    <property type="molecule type" value="Genomic_DNA"/>
</dbReference>
<organism evidence="3 4">
    <name type="scientific">Pseudolysobacter antarcticus</name>
    <dbReference type="NCBI Taxonomy" id="2511995"/>
    <lineage>
        <taxon>Bacteria</taxon>
        <taxon>Pseudomonadati</taxon>
        <taxon>Pseudomonadota</taxon>
        <taxon>Gammaproteobacteria</taxon>
        <taxon>Lysobacterales</taxon>
        <taxon>Rhodanobacteraceae</taxon>
        <taxon>Pseudolysobacter</taxon>
    </lineage>
</organism>
<dbReference type="RefSeq" id="WP_129832998.1">
    <property type="nucleotide sequence ID" value="NZ_CP035704.1"/>
</dbReference>
<name>A0A411HJM2_9GAMM</name>
<protein>
    <submittedName>
        <fullName evidence="3">SseB protein</fullName>
    </submittedName>
</protein>
<dbReference type="Pfam" id="PF14581">
    <property type="entry name" value="SseB_C"/>
    <property type="match status" value="1"/>
</dbReference>
<sequence length="261" mass="29174">MKNERIYVDSPLTGSDIPPAKISLDELERLRLRAIEHRDEVPFFRALLDANLYAHTPLSDDSGRLRLIQFPHPDTGQELLPVFTDAAQSHAAAQGLHKVLVMPGRDLFELTLGATLIINPNRDAVTLYPEEIRELLETGVVAHIDVETLQEPITMAFRQPVRAPDWMEEWLRQLFAQLPYIESAYLVEMFPPDAIEKGALLIAVGVTPANTERAGRAITTKLQPKCEGLQVAVELMPFDPAGELPNWVGMLGVQPIYERAV</sequence>
<dbReference type="InterPro" id="IPR027945">
    <property type="entry name" value="SseB_C"/>
</dbReference>
<dbReference type="Pfam" id="PF07179">
    <property type="entry name" value="SseB"/>
    <property type="match status" value="1"/>
</dbReference>
<dbReference type="InterPro" id="IPR009839">
    <property type="entry name" value="SseB_N"/>
</dbReference>
<proteinExistence type="predicted"/>
<keyword evidence="4" id="KW-1185">Reference proteome</keyword>
<dbReference type="AlphaFoldDB" id="A0A411HJM2"/>
<evidence type="ECO:0000313" key="3">
    <source>
        <dbReference type="EMBL" id="QBB70705.1"/>
    </source>
</evidence>
<evidence type="ECO:0000313" key="4">
    <source>
        <dbReference type="Proteomes" id="UP000291562"/>
    </source>
</evidence>
<evidence type="ECO:0000259" key="1">
    <source>
        <dbReference type="Pfam" id="PF07179"/>
    </source>
</evidence>
<feature type="domain" description="SseB protein N-terminal" evidence="1">
    <location>
        <begin position="37"/>
        <end position="133"/>
    </location>
</feature>
<reference evidence="3 4" key="1">
    <citation type="submission" date="2019-01" db="EMBL/GenBank/DDBJ databases">
        <title>Pseudolysobacter antarctica gen. nov., sp. nov., isolated from Fildes Peninsula, Antarctica.</title>
        <authorList>
            <person name="Wei Z."/>
            <person name="Peng F."/>
        </authorList>
    </citation>
    <scope>NUCLEOTIDE SEQUENCE [LARGE SCALE GENOMIC DNA]</scope>
    <source>
        <strain evidence="3 4">AQ6-296</strain>
    </source>
</reference>
<evidence type="ECO:0000259" key="2">
    <source>
        <dbReference type="Pfam" id="PF14581"/>
    </source>
</evidence>
<dbReference type="OrthoDB" id="5622177at2"/>
<accession>A0A411HJM2</accession>